<keyword evidence="3" id="KW-1185">Reference proteome</keyword>
<name>A0A3L6SR19_PANMI</name>
<protein>
    <submittedName>
        <fullName evidence="2">Uncharacterized protein</fullName>
    </submittedName>
</protein>
<organism evidence="2 3">
    <name type="scientific">Panicum miliaceum</name>
    <name type="common">Proso millet</name>
    <name type="synonym">Broomcorn millet</name>
    <dbReference type="NCBI Taxonomy" id="4540"/>
    <lineage>
        <taxon>Eukaryota</taxon>
        <taxon>Viridiplantae</taxon>
        <taxon>Streptophyta</taxon>
        <taxon>Embryophyta</taxon>
        <taxon>Tracheophyta</taxon>
        <taxon>Spermatophyta</taxon>
        <taxon>Magnoliopsida</taxon>
        <taxon>Liliopsida</taxon>
        <taxon>Poales</taxon>
        <taxon>Poaceae</taxon>
        <taxon>PACMAD clade</taxon>
        <taxon>Panicoideae</taxon>
        <taxon>Panicodae</taxon>
        <taxon>Paniceae</taxon>
        <taxon>Panicinae</taxon>
        <taxon>Panicum</taxon>
        <taxon>Panicum sect. Panicum</taxon>
    </lineage>
</organism>
<gene>
    <name evidence="2" type="ORF">C2845_PM07G10630</name>
</gene>
<reference evidence="3" key="1">
    <citation type="journal article" date="2019" name="Nat. Commun.">
        <title>The genome of broomcorn millet.</title>
        <authorList>
            <person name="Zou C."/>
            <person name="Miki D."/>
            <person name="Li D."/>
            <person name="Tang Q."/>
            <person name="Xiao L."/>
            <person name="Rajput S."/>
            <person name="Deng P."/>
            <person name="Jia W."/>
            <person name="Huang R."/>
            <person name="Zhang M."/>
            <person name="Sun Y."/>
            <person name="Hu J."/>
            <person name="Fu X."/>
            <person name="Schnable P.S."/>
            <person name="Li F."/>
            <person name="Zhang H."/>
            <person name="Feng B."/>
            <person name="Zhu X."/>
            <person name="Liu R."/>
            <person name="Schnable J.C."/>
            <person name="Zhu J.-K."/>
            <person name="Zhang H."/>
        </authorList>
    </citation>
    <scope>NUCLEOTIDE SEQUENCE [LARGE SCALE GENOMIC DNA]</scope>
</reference>
<dbReference type="Proteomes" id="UP000275267">
    <property type="component" value="Unassembled WGS sequence"/>
</dbReference>
<proteinExistence type="predicted"/>
<comment type="caution">
    <text evidence="2">The sequence shown here is derived from an EMBL/GenBank/DDBJ whole genome shotgun (WGS) entry which is preliminary data.</text>
</comment>
<feature type="compositionally biased region" description="Pro residues" evidence="1">
    <location>
        <begin position="146"/>
        <end position="155"/>
    </location>
</feature>
<evidence type="ECO:0000313" key="2">
    <source>
        <dbReference type="EMBL" id="RLN24465.1"/>
    </source>
</evidence>
<feature type="region of interest" description="Disordered" evidence="1">
    <location>
        <begin position="134"/>
        <end position="158"/>
    </location>
</feature>
<evidence type="ECO:0000256" key="1">
    <source>
        <dbReference type="SAM" id="MobiDB-lite"/>
    </source>
</evidence>
<dbReference type="AlphaFoldDB" id="A0A3L6SR19"/>
<accession>A0A3L6SR19</accession>
<dbReference type="EMBL" id="PQIB02000004">
    <property type="protein sequence ID" value="RLN24465.1"/>
    <property type="molecule type" value="Genomic_DNA"/>
</dbReference>
<sequence length="321" mass="34722">MEVADELAKGVQNIAMESKVPDLNAQAPGLDDGSVDRISGLDSFASTLGDSASAKADPELRNSLSIRERLQLRKEQMAGSGGEKDVPSVSLPGAVKNIDKQKNKKGTKTGIADSIRELGKNGVEVAKLLESLQKDGESPAKRKPPLKPMAPPVPLNPLNKANLKEVTKEKLSGDVRHFFEEIWISSPSSIIPCSIREIIVEAHLNPLMEVNIMPWHLAYILLGDVTLKPFDKLIKSCPFGDILECRGVAGAVMLSIDKIEVNLDFHIFDILDLDLLLGYPLEKLLDTPQGSLDEKLRESVSTITASSTSTTASSAIIHESS</sequence>
<evidence type="ECO:0000313" key="3">
    <source>
        <dbReference type="Proteomes" id="UP000275267"/>
    </source>
</evidence>